<dbReference type="Pfam" id="PF03374">
    <property type="entry name" value="ANT"/>
    <property type="match status" value="1"/>
</dbReference>
<accession>D6XYZ3</accession>
<evidence type="ECO:0000259" key="2">
    <source>
        <dbReference type="PROSITE" id="PS51750"/>
    </source>
</evidence>
<protein>
    <submittedName>
        <fullName evidence="3">Prophage antirepressor</fullName>
    </submittedName>
</protein>
<dbReference type="KEGG" id="bse:Bsel_0772"/>
<dbReference type="OrthoDB" id="9812611at2"/>
<dbReference type="EMBL" id="CP001791">
    <property type="protein sequence ID" value="ADH98301.1"/>
    <property type="molecule type" value="Genomic_DNA"/>
</dbReference>
<dbReference type="HOGENOM" id="CLU_046670_0_1_9"/>
<name>D6XYZ3_BACIE</name>
<dbReference type="SMART" id="SM01040">
    <property type="entry name" value="Bro-N"/>
    <property type="match status" value="1"/>
</dbReference>
<evidence type="ECO:0000256" key="1">
    <source>
        <dbReference type="SAM" id="Coils"/>
    </source>
</evidence>
<dbReference type="InterPro" id="IPR005039">
    <property type="entry name" value="Ant_C"/>
</dbReference>
<dbReference type="AlphaFoldDB" id="D6XYZ3"/>
<dbReference type="PROSITE" id="PS51750">
    <property type="entry name" value="BRO_N"/>
    <property type="match status" value="1"/>
</dbReference>
<organism evidence="3 4">
    <name type="scientific">Bacillus selenitireducens (strain ATCC 700615 / DSM 15326 / MLS10)</name>
    <dbReference type="NCBI Taxonomy" id="439292"/>
    <lineage>
        <taxon>Bacteria</taxon>
        <taxon>Bacillati</taxon>
        <taxon>Bacillota</taxon>
        <taxon>Bacilli</taxon>
        <taxon>Bacillales</taxon>
        <taxon>Bacillaceae</taxon>
        <taxon>Salisediminibacterium</taxon>
    </lineage>
</organism>
<evidence type="ECO:0000313" key="4">
    <source>
        <dbReference type="Proteomes" id="UP000000271"/>
    </source>
</evidence>
<dbReference type="STRING" id="439292.Bsel_0772"/>
<dbReference type="eggNOG" id="COG3645">
    <property type="taxonomic scope" value="Bacteria"/>
</dbReference>
<dbReference type="PANTHER" id="PTHR36180:SF2">
    <property type="entry name" value="BRO FAMILY PROTEIN"/>
    <property type="match status" value="1"/>
</dbReference>
<proteinExistence type="predicted"/>
<keyword evidence="1" id="KW-0175">Coiled coil</keyword>
<gene>
    <name evidence="3" type="ordered locus">Bsel_0772</name>
</gene>
<dbReference type="RefSeq" id="WP_013171730.1">
    <property type="nucleotide sequence ID" value="NC_014219.1"/>
</dbReference>
<feature type="coiled-coil region" evidence="1">
    <location>
        <begin position="133"/>
        <end position="160"/>
    </location>
</feature>
<dbReference type="Pfam" id="PF02498">
    <property type="entry name" value="Bro-N"/>
    <property type="match status" value="1"/>
</dbReference>
<dbReference type="PANTHER" id="PTHR36180">
    <property type="entry name" value="DNA-BINDING PROTEIN-RELATED-RELATED"/>
    <property type="match status" value="1"/>
</dbReference>
<dbReference type="InterPro" id="IPR003497">
    <property type="entry name" value="BRO_N_domain"/>
</dbReference>
<dbReference type="Proteomes" id="UP000000271">
    <property type="component" value="Chromosome"/>
</dbReference>
<keyword evidence="4" id="KW-1185">Reference proteome</keyword>
<reference evidence="3" key="1">
    <citation type="submission" date="2009-10" db="EMBL/GenBank/DDBJ databases">
        <title>Complete sequence of Bacillus selenitireducens MLS10.</title>
        <authorList>
            <consortium name="US DOE Joint Genome Institute"/>
            <person name="Lucas S."/>
            <person name="Copeland A."/>
            <person name="Lapidus A."/>
            <person name="Glavina del Rio T."/>
            <person name="Dalin E."/>
            <person name="Tice H."/>
            <person name="Bruce D."/>
            <person name="Goodwin L."/>
            <person name="Pitluck S."/>
            <person name="Sims D."/>
            <person name="Brettin T."/>
            <person name="Detter J.C."/>
            <person name="Han C."/>
            <person name="Larimer F."/>
            <person name="Land M."/>
            <person name="Hauser L."/>
            <person name="Kyrpides N."/>
            <person name="Ovchinnikova G."/>
            <person name="Stolz J."/>
        </authorList>
    </citation>
    <scope>NUCLEOTIDE SEQUENCE [LARGE SCALE GENOMIC DNA]</scope>
    <source>
        <strain evidence="3">MLS10</strain>
    </source>
</reference>
<dbReference type="GO" id="GO:0003677">
    <property type="term" value="F:DNA binding"/>
    <property type="evidence" value="ECO:0007669"/>
    <property type="project" value="InterPro"/>
</dbReference>
<feature type="domain" description="Bro-N" evidence="2">
    <location>
        <begin position="1"/>
        <end position="119"/>
    </location>
</feature>
<sequence>MNELKLFHFEGHAVRTLQKAGETWWVAKDVCEVFGETNRNRAMRNLDADEKGYTQMTTPRGPQEVAIVNEPGLYSLLFTMRPKKARGLTAEEVTDRENRLKAFKRWVTHDVLPMIRQHGLYATEELLQNPDFLIKTLEALKETRAYNQRLEEENRIQIQQIAELQPKASYYDVVLTCKDAVAISTIAKDYGKSGKWLNRYLHERGVQFRQGSTWLLYQRYASLGYTTTRTHAFKGTGGEPRAKIHTYWTQKGRLFIYGLLKEDGILPLIEQTHDEDEAMSL</sequence>
<evidence type="ECO:0000313" key="3">
    <source>
        <dbReference type="EMBL" id="ADH98301.1"/>
    </source>
</evidence>
<dbReference type="eggNOG" id="COG3617">
    <property type="taxonomic scope" value="Bacteria"/>
</dbReference>